<name>A0A9Q7NSF5_9ENTR</name>
<feature type="region of interest" description="Disordered" evidence="1">
    <location>
        <begin position="37"/>
        <end position="63"/>
    </location>
</feature>
<evidence type="ECO:0000256" key="1">
    <source>
        <dbReference type="SAM" id="MobiDB-lite"/>
    </source>
</evidence>
<accession>A0A9Q7NSF5</accession>
<comment type="caution">
    <text evidence="2">The sequence shown here is derived from an EMBL/GenBank/DDBJ whole genome shotgun (WGS) entry which is preliminary data.</text>
</comment>
<gene>
    <name evidence="2" type="ORF">EKN29_15030</name>
</gene>
<evidence type="ECO:0000313" key="2">
    <source>
        <dbReference type="EMBL" id="RTQ23473.1"/>
    </source>
</evidence>
<organism evidence="2 3">
    <name type="scientific">Enterobacter mori</name>
    <dbReference type="NCBI Taxonomy" id="539813"/>
    <lineage>
        <taxon>Bacteria</taxon>
        <taxon>Pseudomonadati</taxon>
        <taxon>Pseudomonadota</taxon>
        <taxon>Gammaproteobacteria</taxon>
        <taxon>Enterobacterales</taxon>
        <taxon>Enterobacteriaceae</taxon>
        <taxon>Enterobacter</taxon>
    </lineage>
</organism>
<evidence type="ECO:0000313" key="3">
    <source>
        <dbReference type="Proteomes" id="UP000282263"/>
    </source>
</evidence>
<protein>
    <submittedName>
        <fullName evidence="2">Uncharacterized protein</fullName>
    </submittedName>
</protein>
<dbReference type="Proteomes" id="UP000282263">
    <property type="component" value="Unassembled WGS sequence"/>
</dbReference>
<dbReference type="AlphaFoldDB" id="A0A9Q7NSF5"/>
<reference evidence="2 3" key="1">
    <citation type="submission" date="2018-12" db="EMBL/GenBank/DDBJ databases">
        <title>The Batch Genome Submission of Enterobacter spp. strains.</title>
        <authorList>
            <person name="Wei L."/>
            <person name="Wu W."/>
            <person name="Lin J."/>
            <person name="Zhang X."/>
            <person name="Feng Y."/>
            <person name="Zong Z."/>
        </authorList>
    </citation>
    <scope>NUCLEOTIDE SEQUENCE [LARGE SCALE GENOMIC DNA]</scope>
    <source>
        <strain evidence="2 3">SCEM020047</strain>
    </source>
</reference>
<dbReference type="EMBL" id="RXPP01000015">
    <property type="protein sequence ID" value="RTQ23473.1"/>
    <property type="molecule type" value="Genomic_DNA"/>
</dbReference>
<proteinExistence type="predicted"/>
<sequence>MSFVEMMRVREGSGGDLVNSRYDFGAVAQEKYNCVKKGKKKPNARHSVQLGINRHSKLNDGNK</sequence>